<keyword evidence="2 6" id="KW-0812">Transmembrane</keyword>
<keyword evidence="3 6" id="KW-1133">Transmembrane helix</keyword>
<dbReference type="AlphaFoldDB" id="A0A1V8SKT0"/>
<proteinExistence type="predicted"/>
<evidence type="ECO:0000256" key="2">
    <source>
        <dbReference type="ARBA" id="ARBA00022692"/>
    </source>
</evidence>
<organism evidence="8 9">
    <name type="scientific">Cryoendolithus antarcticus</name>
    <dbReference type="NCBI Taxonomy" id="1507870"/>
    <lineage>
        <taxon>Eukaryota</taxon>
        <taxon>Fungi</taxon>
        <taxon>Dikarya</taxon>
        <taxon>Ascomycota</taxon>
        <taxon>Pezizomycotina</taxon>
        <taxon>Dothideomycetes</taxon>
        <taxon>Dothideomycetidae</taxon>
        <taxon>Cladosporiales</taxon>
        <taxon>Cladosporiaceae</taxon>
        <taxon>Cryoendolithus</taxon>
    </lineage>
</organism>
<evidence type="ECO:0000259" key="7">
    <source>
        <dbReference type="PROSITE" id="PS50850"/>
    </source>
</evidence>
<dbReference type="PANTHER" id="PTHR23502:SF64">
    <property type="entry name" value="TRANSPORTER, PUTATIVE (AFU_ORTHOLOGUE AFUA_3G11760)-RELATED"/>
    <property type="match status" value="1"/>
</dbReference>
<feature type="transmembrane region" description="Helical" evidence="6">
    <location>
        <begin position="140"/>
        <end position="164"/>
    </location>
</feature>
<name>A0A1V8SKT0_9PEZI</name>
<dbReference type="InParanoid" id="A0A1V8SKT0"/>
<dbReference type="GO" id="GO:0005886">
    <property type="term" value="C:plasma membrane"/>
    <property type="evidence" value="ECO:0007669"/>
    <property type="project" value="TreeGrafter"/>
</dbReference>
<sequence>MATPTKGPAVSKSSSLVSLATSSSKEDDSSKYNPSEHSAPVKVSSLHEAKKAATLTAVNPRWWRSWRSTYWTRWWPFTKLNGGDQVDKGRDLELGDISSQDTTLAPVHTHASSHDVVPHHDGHWEEGDEIYARFTPKRKILILITLSFCSFLAPISSTSILSAAPEVVETFKTTATIFNLSNAMYMVFMALSAFLYGPLGQTYGRKWPLTFAAATFTAFSIGSAVAPDFQTYFAMRLLTAFQGTAFLTLGQAVLGDIYAPVARAKMVSIFLMGVLVGPAIGPCIAGVIVTYSHWRGIFWLQSALAGVATIAMLAIVPETAHNMRKADLEGLGRKEKTVKVLQWMNPITILKLFRHPHLCFVAIACGSLVFNMYSLLTPIRYVLNPRFGLKTPLDAGLFYLAPGFGYFFGTFFGGTYSSHVLKKWIAKRDGKRVPEDRLRASLIAMGVVIPSCMLLYGWAIEKQVGGIPLPVIVMFIQGVAQTICFPTLNTYCTEAMPERSSEVVNGNYFLRYCFAGLGSAFCLPAINKIGVGWFSTLSAGFLVASALGVWATALWGAGWREGAADAKVQETDASE</sequence>
<feature type="transmembrane region" description="Helical" evidence="6">
    <location>
        <begin position="233"/>
        <end position="254"/>
    </location>
</feature>
<feature type="transmembrane region" description="Helical" evidence="6">
    <location>
        <begin position="438"/>
        <end position="460"/>
    </location>
</feature>
<feature type="transmembrane region" description="Helical" evidence="6">
    <location>
        <begin position="396"/>
        <end position="417"/>
    </location>
</feature>
<feature type="transmembrane region" description="Helical" evidence="6">
    <location>
        <begin position="209"/>
        <end position="227"/>
    </location>
</feature>
<dbReference type="GO" id="GO:0022857">
    <property type="term" value="F:transmembrane transporter activity"/>
    <property type="evidence" value="ECO:0007669"/>
    <property type="project" value="InterPro"/>
</dbReference>
<gene>
    <name evidence="8" type="ORF">B0A48_14779</name>
</gene>
<feature type="transmembrane region" description="Helical" evidence="6">
    <location>
        <begin position="509"/>
        <end position="526"/>
    </location>
</feature>
<accession>A0A1V8SKT0</accession>
<dbReference type="EMBL" id="NAJO01000039">
    <property type="protein sequence ID" value="OQN99637.1"/>
    <property type="molecule type" value="Genomic_DNA"/>
</dbReference>
<dbReference type="InterPro" id="IPR011701">
    <property type="entry name" value="MFS"/>
</dbReference>
<keyword evidence="4 6" id="KW-0472">Membrane</keyword>
<evidence type="ECO:0000256" key="4">
    <source>
        <dbReference type="ARBA" id="ARBA00023136"/>
    </source>
</evidence>
<feature type="transmembrane region" description="Helical" evidence="6">
    <location>
        <begin position="358"/>
        <end position="376"/>
    </location>
</feature>
<feature type="domain" description="Major facilitator superfamily (MFS) profile" evidence="7">
    <location>
        <begin position="142"/>
        <end position="563"/>
    </location>
</feature>
<evidence type="ECO:0000256" key="1">
    <source>
        <dbReference type="ARBA" id="ARBA00004141"/>
    </source>
</evidence>
<dbReference type="Gene3D" id="1.20.1250.20">
    <property type="entry name" value="MFS general substrate transporter like domains"/>
    <property type="match status" value="1"/>
</dbReference>
<evidence type="ECO:0000256" key="6">
    <source>
        <dbReference type="SAM" id="Phobius"/>
    </source>
</evidence>
<evidence type="ECO:0000256" key="3">
    <source>
        <dbReference type="ARBA" id="ARBA00022989"/>
    </source>
</evidence>
<protein>
    <recommendedName>
        <fullName evidence="7">Major facilitator superfamily (MFS) profile domain-containing protein</fullName>
    </recommendedName>
</protein>
<comment type="caution">
    <text evidence="8">The sequence shown here is derived from an EMBL/GenBank/DDBJ whole genome shotgun (WGS) entry which is preliminary data.</text>
</comment>
<dbReference type="InterPro" id="IPR036259">
    <property type="entry name" value="MFS_trans_sf"/>
</dbReference>
<dbReference type="OrthoDB" id="3066029at2759"/>
<evidence type="ECO:0000313" key="9">
    <source>
        <dbReference type="Proteomes" id="UP000192596"/>
    </source>
</evidence>
<evidence type="ECO:0000256" key="5">
    <source>
        <dbReference type="SAM" id="MobiDB-lite"/>
    </source>
</evidence>
<dbReference type="PROSITE" id="PS50850">
    <property type="entry name" value="MFS"/>
    <property type="match status" value="1"/>
</dbReference>
<feature type="transmembrane region" description="Helical" evidence="6">
    <location>
        <begin position="176"/>
        <end position="197"/>
    </location>
</feature>
<evidence type="ECO:0000313" key="8">
    <source>
        <dbReference type="EMBL" id="OQN99637.1"/>
    </source>
</evidence>
<feature type="transmembrane region" description="Helical" evidence="6">
    <location>
        <begin position="266"/>
        <end position="291"/>
    </location>
</feature>
<feature type="transmembrane region" description="Helical" evidence="6">
    <location>
        <begin position="466"/>
        <end position="488"/>
    </location>
</feature>
<dbReference type="STRING" id="1507870.A0A1V8SKT0"/>
<feature type="transmembrane region" description="Helical" evidence="6">
    <location>
        <begin position="297"/>
        <end position="316"/>
    </location>
</feature>
<keyword evidence="9" id="KW-1185">Reference proteome</keyword>
<dbReference type="InterPro" id="IPR020846">
    <property type="entry name" value="MFS_dom"/>
</dbReference>
<dbReference type="PANTHER" id="PTHR23502">
    <property type="entry name" value="MAJOR FACILITATOR SUPERFAMILY"/>
    <property type="match status" value="1"/>
</dbReference>
<dbReference type="Pfam" id="PF07690">
    <property type="entry name" value="MFS_1"/>
    <property type="match status" value="1"/>
</dbReference>
<feature type="region of interest" description="Disordered" evidence="5">
    <location>
        <begin position="1"/>
        <end position="45"/>
    </location>
</feature>
<comment type="subcellular location">
    <subcellularLocation>
        <location evidence="1">Membrane</location>
        <topology evidence="1">Multi-pass membrane protein</topology>
    </subcellularLocation>
</comment>
<dbReference type="SUPFAM" id="SSF103473">
    <property type="entry name" value="MFS general substrate transporter"/>
    <property type="match status" value="1"/>
</dbReference>
<feature type="compositionally biased region" description="Low complexity" evidence="5">
    <location>
        <begin position="9"/>
        <end position="23"/>
    </location>
</feature>
<dbReference type="Proteomes" id="UP000192596">
    <property type="component" value="Unassembled WGS sequence"/>
</dbReference>
<reference evidence="9" key="1">
    <citation type="submission" date="2017-03" db="EMBL/GenBank/DDBJ databases">
        <title>Genomes of endolithic fungi from Antarctica.</title>
        <authorList>
            <person name="Coleine C."/>
            <person name="Masonjones S."/>
            <person name="Stajich J.E."/>
        </authorList>
    </citation>
    <scope>NUCLEOTIDE SEQUENCE [LARGE SCALE GENOMIC DNA]</scope>
    <source>
        <strain evidence="9">CCFEE 5527</strain>
    </source>
</reference>
<feature type="transmembrane region" description="Helical" evidence="6">
    <location>
        <begin position="532"/>
        <end position="557"/>
    </location>
</feature>